<feature type="transmembrane region" description="Helical" evidence="4">
    <location>
        <begin position="239"/>
        <end position="260"/>
    </location>
</feature>
<dbReference type="EMBL" id="CP137852">
    <property type="protein sequence ID" value="WPB86705.1"/>
    <property type="molecule type" value="Genomic_DNA"/>
</dbReference>
<gene>
    <name evidence="6" type="ORF">R9Z33_07450</name>
</gene>
<evidence type="ECO:0000256" key="3">
    <source>
        <dbReference type="ARBA" id="ARBA00023136"/>
    </source>
</evidence>
<keyword evidence="1 4" id="KW-0812">Transmembrane</keyword>
<organism evidence="6 7">
    <name type="scientific">Sediminicoccus rosea</name>
    <dbReference type="NCBI Taxonomy" id="1225128"/>
    <lineage>
        <taxon>Bacteria</taxon>
        <taxon>Pseudomonadati</taxon>
        <taxon>Pseudomonadota</taxon>
        <taxon>Alphaproteobacteria</taxon>
        <taxon>Acetobacterales</taxon>
        <taxon>Roseomonadaceae</taxon>
        <taxon>Sediminicoccus</taxon>
    </lineage>
</organism>
<keyword evidence="2 4" id="KW-1133">Transmembrane helix</keyword>
<dbReference type="InterPro" id="IPR020846">
    <property type="entry name" value="MFS_dom"/>
</dbReference>
<reference evidence="6 7" key="1">
    <citation type="submission" date="2023-11" db="EMBL/GenBank/DDBJ databases">
        <title>Arctic aerobic anoxygenic photoheterotroph Sediminicoccus rosea KRV36 adapts its photosynthesis to long days of polar summer.</title>
        <authorList>
            <person name="Tomasch J."/>
            <person name="Kopejtka K."/>
            <person name="Bily T."/>
            <person name="Gardiner A.T."/>
            <person name="Gardian Z."/>
            <person name="Shivaramu S."/>
            <person name="Koblizek M."/>
            <person name="Engelhardt F."/>
            <person name="Kaftan D."/>
        </authorList>
    </citation>
    <scope>NUCLEOTIDE SEQUENCE [LARGE SCALE GENOMIC DNA]</scope>
    <source>
        <strain evidence="6 7">R-30</strain>
    </source>
</reference>
<accession>A0ABZ0PMC7</accession>
<evidence type="ECO:0000259" key="5">
    <source>
        <dbReference type="PROSITE" id="PS50850"/>
    </source>
</evidence>
<dbReference type="PANTHER" id="PTHR23527">
    <property type="entry name" value="BLL3282 PROTEIN"/>
    <property type="match status" value="1"/>
</dbReference>
<feature type="transmembrane region" description="Helical" evidence="4">
    <location>
        <begin position="299"/>
        <end position="318"/>
    </location>
</feature>
<dbReference type="PROSITE" id="PS50850">
    <property type="entry name" value="MFS"/>
    <property type="match status" value="1"/>
</dbReference>
<dbReference type="InterPro" id="IPR052952">
    <property type="entry name" value="MFS-Transporter"/>
</dbReference>
<evidence type="ECO:0000313" key="7">
    <source>
        <dbReference type="Proteomes" id="UP001305521"/>
    </source>
</evidence>
<feature type="domain" description="Major facilitator superfamily (MFS) profile" evidence="5">
    <location>
        <begin position="25"/>
        <end position="413"/>
    </location>
</feature>
<feature type="transmembrane region" description="Helical" evidence="4">
    <location>
        <begin position="65"/>
        <end position="89"/>
    </location>
</feature>
<feature type="transmembrane region" description="Helical" evidence="4">
    <location>
        <begin position="392"/>
        <end position="410"/>
    </location>
</feature>
<dbReference type="InterPro" id="IPR011701">
    <property type="entry name" value="MFS"/>
</dbReference>
<feature type="transmembrane region" description="Helical" evidence="4">
    <location>
        <begin position="101"/>
        <end position="125"/>
    </location>
</feature>
<feature type="transmembrane region" description="Helical" evidence="4">
    <location>
        <begin position="324"/>
        <end position="347"/>
    </location>
</feature>
<keyword evidence="7" id="KW-1185">Reference proteome</keyword>
<protein>
    <submittedName>
        <fullName evidence="6">MFS transporter</fullName>
    </submittedName>
</protein>
<feature type="transmembrane region" description="Helical" evidence="4">
    <location>
        <begin position="266"/>
        <end position="287"/>
    </location>
</feature>
<dbReference type="InterPro" id="IPR036259">
    <property type="entry name" value="MFS_trans_sf"/>
</dbReference>
<evidence type="ECO:0000256" key="1">
    <source>
        <dbReference type="ARBA" id="ARBA00022692"/>
    </source>
</evidence>
<dbReference type="Gene3D" id="1.20.1250.20">
    <property type="entry name" value="MFS general substrate transporter like domains"/>
    <property type="match status" value="2"/>
</dbReference>
<dbReference type="Proteomes" id="UP001305521">
    <property type="component" value="Chromosome"/>
</dbReference>
<dbReference type="RefSeq" id="WP_318650674.1">
    <property type="nucleotide sequence ID" value="NZ_CP137852.1"/>
</dbReference>
<name>A0ABZ0PMC7_9PROT</name>
<feature type="transmembrane region" description="Helical" evidence="4">
    <location>
        <begin position="180"/>
        <end position="199"/>
    </location>
</feature>
<evidence type="ECO:0000256" key="2">
    <source>
        <dbReference type="ARBA" id="ARBA00022989"/>
    </source>
</evidence>
<keyword evidence="3 4" id="KW-0472">Membrane</keyword>
<proteinExistence type="predicted"/>
<feature type="transmembrane region" description="Helical" evidence="4">
    <location>
        <begin position="359"/>
        <end position="386"/>
    </location>
</feature>
<evidence type="ECO:0000256" key="4">
    <source>
        <dbReference type="SAM" id="Phobius"/>
    </source>
</evidence>
<evidence type="ECO:0000313" key="6">
    <source>
        <dbReference type="EMBL" id="WPB86705.1"/>
    </source>
</evidence>
<dbReference type="SUPFAM" id="SSF103473">
    <property type="entry name" value="MFS general substrate transporter"/>
    <property type="match status" value="1"/>
</dbReference>
<dbReference type="PANTHER" id="PTHR23527:SF1">
    <property type="entry name" value="BLL3282 PROTEIN"/>
    <property type="match status" value="1"/>
</dbReference>
<dbReference type="Pfam" id="PF07690">
    <property type="entry name" value="MFS_1"/>
    <property type="match status" value="1"/>
</dbReference>
<sequence>MLAHAWGARRPKDRTLRMRWGRETNLLLLALGAMFVQQSFASLGRSLPSVIAPAIITDLGIDPAWVGVYVSLIAVSALAFQLGCGSFIIKHGALRMSQVALVLLALGLFAASSGWIVLLALSAIIGGGGSAISTPASSHLLGRYSPPKYAPLVFSVKQTAVPAGLLLAGLAGPAITHWGGWQLALDVAAFSCLLFALLLQPTRREFDADRVPSRQFHLSDFKTTITAVLATTELRNLSFACFAFNGLQTVFTSYFIIYLVDLGLSLSGAGFIFAVAMFVAVPCRIFWGWLGSTAVTPRAMMGGLALGMAVSTLVMGFYSPAWPVFLIGLTACVLSATAMSWHGVLLAEAARLAPPGMRGGATGGVLSFGQMGGLLLPLIYAVLLFLTGSHGLGFAVCGLPALVVGIVLMRKPATDDAALR</sequence>